<dbReference type="PIRSF" id="PIRSF000521">
    <property type="entry name" value="Transaminase_4ab_Lys_Orn"/>
    <property type="match status" value="1"/>
</dbReference>
<protein>
    <recommendedName>
        <fullName evidence="13">Adenosylmethionine-8-amino-7-oxononanoate aminotransferase</fullName>
        <ecNumber evidence="13">2.6.1.62</ecNumber>
    </recommendedName>
    <alternativeName>
        <fullName evidence="13">7,8-diamino-pelargonic acid aminotransferase</fullName>
        <shortName evidence="13">DAPA AT</shortName>
        <shortName evidence="13">DAPA aminotransferase</shortName>
    </alternativeName>
    <alternativeName>
        <fullName evidence="13">7,8-diaminononanoate synthase</fullName>
        <shortName evidence="13">DANS</shortName>
    </alternativeName>
    <alternativeName>
        <fullName evidence="13">Diaminopelargonic acid synthase</fullName>
    </alternativeName>
</protein>
<dbReference type="AlphaFoldDB" id="S5R412"/>
<evidence type="ECO:0000256" key="10">
    <source>
        <dbReference type="ARBA" id="ARBA00022898"/>
    </source>
</evidence>
<comment type="subcellular location">
    <subcellularLocation>
        <location evidence="2 13">Cytoplasm</location>
    </subcellularLocation>
</comment>
<dbReference type="InterPro" id="IPR049704">
    <property type="entry name" value="Aminotrans_3_PPA_site"/>
</dbReference>
<dbReference type="CDD" id="cd00610">
    <property type="entry name" value="OAT_like"/>
    <property type="match status" value="1"/>
</dbReference>
<evidence type="ECO:0000256" key="1">
    <source>
        <dbReference type="ARBA" id="ARBA00001933"/>
    </source>
</evidence>
<accession>S5R412</accession>
<evidence type="ECO:0000256" key="12">
    <source>
        <dbReference type="ARBA" id="ARBA00060970"/>
    </source>
</evidence>
<keyword evidence="9 13" id="KW-0093">Biotin biosynthesis</keyword>
<comment type="subunit">
    <text evidence="4 13">Homodimer.</text>
</comment>
<dbReference type="Proteomes" id="UP000015216">
    <property type="component" value="Chromosome"/>
</dbReference>
<dbReference type="GO" id="GO:0009102">
    <property type="term" value="P:biotin biosynthetic process"/>
    <property type="evidence" value="ECO:0007669"/>
    <property type="project" value="UniProtKB-UniRule"/>
</dbReference>
<dbReference type="STRING" id="669502.SSDC_01350"/>
<dbReference type="UniPathway" id="UPA00078">
    <property type="reaction ID" value="UER00160"/>
</dbReference>
<dbReference type="GO" id="GO:0004015">
    <property type="term" value="F:adenosylmethionine-8-amino-7-oxononanoate transaminase activity"/>
    <property type="evidence" value="ECO:0007669"/>
    <property type="project" value="UniProtKB-UniRule"/>
</dbReference>
<evidence type="ECO:0000256" key="5">
    <source>
        <dbReference type="ARBA" id="ARBA00022490"/>
    </source>
</evidence>
<dbReference type="Gene3D" id="3.90.1150.10">
    <property type="entry name" value="Aspartate Aminotransferase, domain 1"/>
    <property type="match status" value="1"/>
</dbReference>
<evidence type="ECO:0000313" key="15">
    <source>
        <dbReference type="Proteomes" id="UP000015216"/>
    </source>
</evidence>
<feature type="site" description="Participates in the substrate recognition with KAPA and in a stacking interaction with the adenine ring of SAM" evidence="13">
    <location>
        <position position="27"/>
    </location>
</feature>
<keyword evidence="5 13" id="KW-0963">Cytoplasm</keyword>
<feature type="binding site" evidence="13">
    <location>
        <begin position="334"/>
        <end position="335"/>
    </location>
    <ligand>
        <name>pyridoxal 5'-phosphate</name>
        <dbReference type="ChEBI" id="CHEBI:597326"/>
    </ligand>
</feature>
<feature type="binding site" evidence="13">
    <location>
        <position position="164"/>
    </location>
    <ligand>
        <name>substrate</name>
    </ligand>
</feature>
<evidence type="ECO:0000256" key="3">
    <source>
        <dbReference type="ARBA" id="ARBA00005063"/>
    </source>
</evidence>
<dbReference type="FunFam" id="3.40.640.10:FF:000078">
    <property type="entry name" value="Adenosylmethionine-8-amino-7-oxononanoate aminotransferase"/>
    <property type="match status" value="1"/>
</dbReference>
<evidence type="ECO:0000256" key="2">
    <source>
        <dbReference type="ARBA" id="ARBA00004496"/>
    </source>
</evidence>
<sequence length="458" mass="52159">MNNIVYFKKKSSNNLVIRSLKNVWHPCAQIKYPVENKSNFYKIPLIPISHGNGPWLIDVSGKRYLDAISSWWVNLFGHSNSYINKALKNQLNKLEHVMLSNLTHKPVIKLSEKLSSLTQYKLGHCFYGSDGASAVEVALKMSFHYWYNKGFLNKKKFICLQNSYHGETLGALAVTNIQSFKEIYTSLLNKTYIITTPDSRNINKGNSANEIARCAIFDLEILLKKNHNKIAAIIIEPLVQCAGGMIMYDSIYLKLVREICNNYNIHLIADEIAVGCGRTGKFFACEHAEIWPDFLCLSKGITGGYLPLSLVMTTDKIYNSIYYKNNINIFLHSHSYSGNPLACCAALATLEIFNKDNILQRISQDMKKITKALTSLITHPKIINFRQKGMIWAFDVIIEDPEQIETFSKKFFVAALKNELLLRPIGNTVYLMPPYILNKNEIQHMTSAIFQTFNEVIT</sequence>
<dbReference type="GeneID" id="301553137"/>
<feature type="binding site" evidence="13">
    <location>
        <position position="333"/>
    </location>
    <ligand>
        <name>substrate</name>
    </ligand>
</feature>
<dbReference type="InterPro" id="IPR015422">
    <property type="entry name" value="PyrdxlP-dep_Trfase_small"/>
</dbReference>
<keyword evidence="8 13" id="KW-0949">S-adenosyl-L-methionine</keyword>
<feature type="binding site" evidence="13">
    <location>
        <position position="270"/>
    </location>
    <ligand>
        <name>pyridoxal 5'-phosphate</name>
        <dbReference type="ChEBI" id="CHEBI:597326"/>
    </ligand>
</feature>
<dbReference type="InterPro" id="IPR005815">
    <property type="entry name" value="BioA"/>
</dbReference>
<keyword evidence="10 13" id="KW-0663">Pyridoxal phosphate</keyword>
<evidence type="ECO:0000256" key="7">
    <source>
        <dbReference type="ARBA" id="ARBA00022679"/>
    </source>
</evidence>
<comment type="pathway">
    <text evidence="3 13">Cofactor biosynthesis; biotin biosynthesis; 7,8-diaminononanoate from 8-amino-7-oxononanoate (SAM route): step 1/1.</text>
</comment>
<dbReference type="EC" id="2.6.1.62" evidence="13"/>
<feature type="binding site" evidence="13">
    <location>
        <position position="71"/>
    </location>
    <ligand>
        <name>substrate</name>
    </ligand>
</feature>
<gene>
    <name evidence="13 14" type="primary">bioA</name>
    <name evidence="14" type="ORF">SSDC_01350</name>
</gene>
<dbReference type="OrthoDB" id="3398487at2"/>
<evidence type="ECO:0000256" key="6">
    <source>
        <dbReference type="ARBA" id="ARBA00022576"/>
    </source>
</evidence>
<keyword evidence="15" id="KW-1185">Reference proteome</keyword>
<dbReference type="Gene3D" id="3.40.640.10">
    <property type="entry name" value="Type I PLP-dependent aspartate aminotransferase-like (Major domain)"/>
    <property type="match status" value="1"/>
</dbReference>
<evidence type="ECO:0000256" key="8">
    <source>
        <dbReference type="ARBA" id="ARBA00022691"/>
    </source>
</evidence>
<comment type="function">
    <text evidence="13">Catalyzes the transfer of the alpha-amino group from S-adenosyl-L-methionine (SAM) to 7-keto-8-aminopelargonic acid (KAPA) to form 7,8-diaminopelargonic acid (DAPA). It is the only aminotransferase known to utilize SAM as an amino donor.</text>
</comment>
<evidence type="ECO:0000256" key="11">
    <source>
        <dbReference type="ARBA" id="ARBA00048449"/>
    </source>
</evidence>
<dbReference type="KEGG" id="ssdc:SSDC_01350"/>
<feature type="binding site" evidence="13">
    <location>
        <position position="423"/>
    </location>
    <ligand>
        <name>substrate</name>
    </ligand>
</feature>
<dbReference type="eggNOG" id="COG0161">
    <property type="taxonomic scope" value="Bacteria"/>
</dbReference>
<comment type="cofactor">
    <cofactor evidence="1 13">
        <name>pyridoxal 5'-phosphate</name>
        <dbReference type="ChEBI" id="CHEBI:597326"/>
    </cofactor>
</comment>
<dbReference type="InterPro" id="IPR005814">
    <property type="entry name" value="Aminotrans_3"/>
</dbReference>
<feature type="binding site" evidence="13">
    <location>
        <position position="299"/>
    </location>
    <ligand>
        <name>substrate</name>
    </ligand>
</feature>
<dbReference type="InterPro" id="IPR015421">
    <property type="entry name" value="PyrdxlP-dep_Trfase_major"/>
</dbReference>
<proteinExistence type="inferred from homology"/>
<organism evidence="14 15">
    <name type="scientific">Candidatus Profftella armatura</name>
    <dbReference type="NCBI Taxonomy" id="669502"/>
    <lineage>
        <taxon>Bacteria</taxon>
        <taxon>Pseudomonadati</taxon>
        <taxon>Pseudomonadota</taxon>
        <taxon>Betaproteobacteria</taxon>
        <taxon>Candidatus Profftella</taxon>
    </lineage>
</organism>
<dbReference type="InterPro" id="IPR015424">
    <property type="entry name" value="PyrdxlP-dep_Trfase"/>
</dbReference>
<dbReference type="RefSeq" id="WP_020915534.1">
    <property type="nucleotide sequence ID" value="NC_021885.1"/>
</dbReference>
<dbReference type="GO" id="GO:0005737">
    <property type="term" value="C:cytoplasm"/>
    <property type="evidence" value="ECO:0007669"/>
    <property type="project" value="UniProtKB-SubCell"/>
</dbReference>
<reference evidence="14 15" key="1">
    <citation type="journal article" date="2013" name="Curr. Biol.">
        <title>Defensive bacteriome symbiont with a drastically reduced genome.</title>
        <authorList>
            <person name="Nakabachi A."/>
            <person name="Ueoka R."/>
            <person name="Oshima K."/>
            <person name="Teta R."/>
            <person name="Mangoni A."/>
            <person name="Gurgui M."/>
            <person name="Oldham N.J."/>
            <person name="van Echten-Deckert G."/>
            <person name="Okamura K."/>
            <person name="Yamamoto K."/>
            <person name="Inoue H."/>
            <person name="Ohkuma M."/>
            <person name="Hongoh Y."/>
            <person name="Miyagishima S.Y."/>
            <person name="Hattori M."/>
            <person name="Piel J."/>
            <person name="Fukatsu T."/>
        </authorList>
    </citation>
    <scope>NUCLEOTIDE SEQUENCE [LARGE SCALE GENOMIC DNA]</scope>
    <source>
        <strain evidence="14 15">DC</strain>
    </source>
</reference>
<feature type="modified residue" description="N6-(pyridoxal phosphate)lysine" evidence="13">
    <location>
        <position position="299"/>
    </location>
</feature>
<dbReference type="SUPFAM" id="SSF53383">
    <property type="entry name" value="PLP-dependent transferases"/>
    <property type="match status" value="1"/>
</dbReference>
<evidence type="ECO:0000313" key="14">
    <source>
        <dbReference type="EMBL" id="AGS06959.1"/>
    </source>
</evidence>
<dbReference type="NCBIfam" id="TIGR00508">
    <property type="entry name" value="bioA"/>
    <property type="match status" value="1"/>
</dbReference>
<keyword evidence="6 13" id="KW-0032">Aminotransferase</keyword>
<comment type="similarity">
    <text evidence="12 13">Belongs to the class-III pyridoxal-phosphate-dependent aminotransferase family. BioA subfamily.</text>
</comment>
<keyword evidence="7 13" id="KW-0808">Transferase</keyword>
<evidence type="ECO:0000256" key="9">
    <source>
        <dbReference type="ARBA" id="ARBA00022756"/>
    </source>
</evidence>
<comment type="catalytic activity">
    <reaction evidence="11 13">
        <text>(8S)-8-amino-7-oxononanoate + S-adenosyl-L-methionine = S-adenosyl-4-methylsulfanyl-2-oxobutanoate + (7R,8S)-7,8-diammoniononanoate</text>
        <dbReference type="Rhea" id="RHEA:16861"/>
        <dbReference type="ChEBI" id="CHEBI:16490"/>
        <dbReference type="ChEBI" id="CHEBI:59789"/>
        <dbReference type="ChEBI" id="CHEBI:149468"/>
        <dbReference type="ChEBI" id="CHEBI:149469"/>
        <dbReference type="EC" id="2.6.1.62"/>
    </reaction>
</comment>
<dbReference type="HAMAP" id="MF_00834">
    <property type="entry name" value="BioA"/>
    <property type="match status" value="1"/>
</dbReference>
<evidence type="ECO:0000256" key="13">
    <source>
        <dbReference type="HAMAP-Rule" id="MF_00834"/>
    </source>
</evidence>
<dbReference type="PANTHER" id="PTHR42684">
    <property type="entry name" value="ADENOSYLMETHIONINE-8-AMINO-7-OXONONANOATE AMINOTRANSFERASE"/>
    <property type="match status" value="1"/>
</dbReference>
<dbReference type="EMBL" id="CP003468">
    <property type="protein sequence ID" value="AGS06959.1"/>
    <property type="molecule type" value="Genomic_DNA"/>
</dbReference>
<dbReference type="PROSITE" id="PS00600">
    <property type="entry name" value="AA_TRANSFER_CLASS_3"/>
    <property type="match status" value="1"/>
</dbReference>
<dbReference type="GO" id="GO:0030170">
    <property type="term" value="F:pyridoxal phosphate binding"/>
    <property type="evidence" value="ECO:0007669"/>
    <property type="project" value="UniProtKB-UniRule"/>
</dbReference>
<feature type="binding site" evidence="13">
    <location>
        <begin position="131"/>
        <end position="132"/>
    </location>
    <ligand>
        <name>pyridoxal 5'-phosphate</name>
        <dbReference type="ChEBI" id="CHEBI:597326"/>
    </ligand>
</feature>
<dbReference type="Pfam" id="PF00202">
    <property type="entry name" value="Aminotran_3"/>
    <property type="match status" value="1"/>
</dbReference>
<dbReference type="HOGENOM" id="CLU_016922_4_3_4"/>
<dbReference type="PATRIC" id="fig|669502.6.peg.263"/>
<dbReference type="PANTHER" id="PTHR42684:SF17">
    <property type="entry name" value="ADENOSYLMETHIONINE-8-AMINO-7-OXONONANOATE AMINOTRANSFERASE"/>
    <property type="match status" value="1"/>
</dbReference>
<name>S5R412_9PROT</name>
<dbReference type="NCBIfam" id="NF004624">
    <property type="entry name" value="PRK05964.1"/>
    <property type="match status" value="1"/>
</dbReference>
<evidence type="ECO:0000256" key="4">
    <source>
        <dbReference type="ARBA" id="ARBA00011738"/>
    </source>
</evidence>